<dbReference type="NCBIfam" id="NF040567">
    <property type="entry name" value="SCO2524_fam"/>
    <property type="match status" value="1"/>
</dbReference>
<dbReference type="InterPro" id="IPR049777">
    <property type="entry name" value="SCO2524-like"/>
</dbReference>
<keyword evidence="2" id="KW-1185">Reference proteome</keyword>
<accession>A0A0D0W1G1</accession>
<evidence type="ECO:0000313" key="2">
    <source>
        <dbReference type="Proteomes" id="UP000032254"/>
    </source>
</evidence>
<dbReference type="OrthoDB" id="3311648at2"/>
<dbReference type="GeneID" id="301305668"/>
<reference evidence="1 2" key="1">
    <citation type="submission" date="2015-01" db="EMBL/GenBank/DDBJ databases">
        <title>Sequencing and annotation of Micromonospora carbonacea strain JXNU-1 genome.</title>
        <authorList>
            <person name="Long Z."/>
            <person name="Huang Y."/>
            <person name="Jiang Y."/>
        </authorList>
    </citation>
    <scope>NUCLEOTIDE SEQUENCE [LARGE SCALE GENOMIC DNA]</scope>
    <source>
        <strain evidence="1 2">JXNU-1</strain>
    </source>
</reference>
<evidence type="ECO:0000313" key="1">
    <source>
        <dbReference type="EMBL" id="KIR66583.1"/>
    </source>
</evidence>
<dbReference type="Proteomes" id="UP000032254">
    <property type="component" value="Unassembled WGS sequence"/>
</dbReference>
<organism evidence="1 2">
    <name type="scientific">Micromonospora haikouensis</name>
    <dbReference type="NCBI Taxonomy" id="686309"/>
    <lineage>
        <taxon>Bacteria</taxon>
        <taxon>Bacillati</taxon>
        <taxon>Actinomycetota</taxon>
        <taxon>Actinomycetes</taxon>
        <taxon>Micromonosporales</taxon>
        <taxon>Micromonosporaceae</taxon>
        <taxon>Micromonospora</taxon>
    </lineage>
</organism>
<protein>
    <submittedName>
        <fullName evidence="1">Uncharacterized protein</fullName>
    </submittedName>
</protein>
<dbReference type="RefSeq" id="WP_043963517.1">
    <property type="nucleotide sequence ID" value="NZ_JBEZEP010000104.1"/>
</dbReference>
<dbReference type="EMBL" id="JXSX01000001">
    <property type="protein sequence ID" value="KIR66583.1"/>
    <property type="molecule type" value="Genomic_DNA"/>
</dbReference>
<sequence>MRMQPRQQLLEIWRATARLCYRDGTWVWGGRDGSNSISDAEQLLCLMLPATTDPRFVLERPDATSDDALRALADLGDSIGVPRLLVRVLSEYLQRYTDLDGTPVFSGAGYFHVAGSDKVSAEQAGMDIVDSYTMSVRLSLAAIGFARVFRTVVTRAQLRSEIDELEEHASRRLTAAMVGLLRSFAVYAFEADSPAGRTLIRTVNQTGLPDRMVVESLWQGLADVRAALRGVRIAAPDVNDTLDHPGRLFECGWSWGVIRDAPMVDVGEEIGVQRPGVAEAAPYLYFSLAALNGIEELFSERTRILGLLTEEQERLARALQLRWDITQRYWSTVASFGTARWPLEDIPWRTTDNQESDYFSLLVTAMTVQDLIQQRSPDTELGRVARVLDELAGRARIVRRPFERDPAVALHSPGVLISLVGSEEAGPGRLLWPCTDFSPLLLKRMLGLAGLMRDPGLRGELLRQADEVWDHLSRRRISDGPARNLWDQAVNVYPFVDDRHDLPSWRYTERVVECLVAAARLTGGPPLRSERLVAYGEDLLLEAEHLFSQELLNGADTAGPAMRQHLQAVQAGLERARRIIDTRPGTAAALATRVLQELDQLAAARQDVE</sequence>
<gene>
    <name evidence="1" type="ORF">TK50_16395</name>
</gene>
<comment type="caution">
    <text evidence="1">The sequence shown here is derived from an EMBL/GenBank/DDBJ whole genome shotgun (WGS) entry which is preliminary data.</text>
</comment>
<proteinExistence type="predicted"/>
<name>A0A0D0W1G1_9ACTN</name>
<dbReference type="AlphaFoldDB" id="A0A0D0W1G1"/>
<dbReference type="PATRIC" id="fig|47853.6.peg.3462"/>